<feature type="region of interest" description="Disordered" evidence="4">
    <location>
        <begin position="243"/>
        <end position="291"/>
    </location>
</feature>
<reference evidence="6" key="1">
    <citation type="journal article" date="2022" name="IScience">
        <title>Evolution of zygomycete secretomes and the origins of terrestrial fungal ecologies.</title>
        <authorList>
            <person name="Chang Y."/>
            <person name="Wang Y."/>
            <person name="Mondo S."/>
            <person name="Ahrendt S."/>
            <person name="Andreopoulos W."/>
            <person name="Barry K."/>
            <person name="Beard J."/>
            <person name="Benny G.L."/>
            <person name="Blankenship S."/>
            <person name="Bonito G."/>
            <person name="Cuomo C."/>
            <person name="Desiro A."/>
            <person name="Gervers K.A."/>
            <person name="Hundley H."/>
            <person name="Kuo A."/>
            <person name="LaButti K."/>
            <person name="Lang B.F."/>
            <person name="Lipzen A."/>
            <person name="O'Donnell K."/>
            <person name="Pangilinan J."/>
            <person name="Reynolds N."/>
            <person name="Sandor L."/>
            <person name="Smith M.E."/>
            <person name="Tsang A."/>
            <person name="Grigoriev I.V."/>
            <person name="Stajich J.E."/>
            <person name="Spatafora J.W."/>
        </authorList>
    </citation>
    <scope>NUCLEOTIDE SEQUENCE</scope>
    <source>
        <strain evidence="6">RSA 2281</strain>
    </source>
</reference>
<dbReference type="GO" id="GO:0004674">
    <property type="term" value="F:protein serine/threonine kinase activity"/>
    <property type="evidence" value="ECO:0007669"/>
    <property type="project" value="UniProtKB-KW"/>
</dbReference>
<name>A0AAD5PIX7_9FUNG</name>
<protein>
    <submittedName>
        <fullName evidence="6">Kinase-like domain-containing protein</fullName>
    </submittedName>
</protein>
<dbReference type="Gene3D" id="1.10.510.10">
    <property type="entry name" value="Transferase(Phosphotransferase) domain 1"/>
    <property type="match status" value="1"/>
</dbReference>
<gene>
    <name evidence="6" type="ORF">BDA99DRAFT_495800</name>
</gene>
<keyword evidence="2" id="KW-0547">Nucleotide-binding</keyword>
<evidence type="ECO:0000259" key="5">
    <source>
        <dbReference type="PROSITE" id="PS50011"/>
    </source>
</evidence>
<feature type="domain" description="Protein kinase" evidence="5">
    <location>
        <begin position="1"/>
        <end position="337"/>
    </location>
</feature>
<keyword evidence="7" id="KW-1185">Reference proteome</keyword>
<dbReference type="Pfam" id="PF00069">
    <property type="entry name" value="Pkinase"/>
    <property type="match status" value="1"/>
</dbReference>
<dbReference type="SUPFAM" id="SSF56112">
    <property type="entry name" value="Protein kinase-like (PK-like)"/>
    <property type="match status" value="1"/>
</dbReference>
<comment type="caution">
    <text evidence="6">The sequence shown here is derived from an EMBL/GenBank/DDBJ whole genome shotgun (WGS) entry which is preliminary data.</text>
</comment>
<accession>A0AAD5PIX7</accession>
<organism evidence="6 7">
    <name type="scientific">Phascolomyces articulosus</name>
    <dbReference type="NCBI Taxonomy" id="60185"/>
    <lineage>
        <taxon>Eukaryota</taxon>
        <taxon>Fungi</taxon>
        <taxon>Fungi incertae sedis</taxon>
        <taxon>Mucoromycota</taxon>
        <taxon>Mucoromycotina</taxon>
        <taxon>Mucoromycetes</taxon>
        <taxon>Mucorales</taxon>
        <taxon>Lichtheimiaceae</taxon>
        <taxon>Phascolomyces</taxon>
    </lineage>
</organism>
<dbReference type="EMBL" id="JAIXMP010000003">
    <property type="protein sequence ID" value="KAI9275556.1"/>
    <property type="molecule type" value="Genomic_DNA"/>
</dbReference>
<dbReference type="InterPro" id="IPR000719">
    <property type="entry name" value="Prot_kinase_dom"/>
</dbReference>
<evidence type="ECO:0000313" key="7">
    <source>
        <dbReference type="Proteomes" id="UP001209540"/>
    </source>
</evidence>
<evidence type="ECO:0000256" key="1">
    <source>
        <dbReference type="ARBA" id="ARBA00022527"/>
    </source>
</evidence>
<evidence type="ECO:0000256" key="3">
    <source>
        <dbReference type="ARBA" id="ARBA00022840"/>
    </source>
</evidence>
<dbReference type="InterPro" id="IPR008266">
    <property type="entry name" value="Tyr_kinase_AS"/>
</dbReference>
<dbReference type="AlphaFoldDB" id="A0AAD5PIX7"/>
<reference evidence="6" key="2">
    <citation type="submission" date="2023-02" db="EMBL/GenBank/DDBJ databases">
        <authorList>
            <consortium name="DOE Joint Genome Institute"/>
            <person name="Mondo S.J."/>
            <person name="Chang Y."/>
            <person name="Wang Y."/>
            <person name="Ahrendt S."/>
            <person name="Andreopoulos W."/>
            <person name="Barry K."/>
            <person name="Beard J."/>
            <person name="Benny G.L."/>
            <person name="Blankenship S."/>
            <person name="Bonito G."/>
            <person name="Cuomo C."/>
            <person name="Desiro A."/>
            <person name="Gervers K.A."/>
            <person name="Hundley H."/>
            <person name="Kuo A."/>
            <person name="LaButti K."/>
            <person name="Lang B.F."/>
            <person name="Lipzen A."/>
            <person name="O'Donnell K."/>
            <person name="Pangilinan J."/>
            <person name="Reynolds N."/>
            <person name="Sandor L."/>
            <person name="Smith M.W."/>
            <person name="Tsang A."/>
            <person name="Grigoriev I.V."/>
            <person name="Stajich J.E."/>
            <person name="Spatafora J.W."/>
        </authorList>
    </citation>
    <scope>NUCLEOTIDE SEQUENCE</scope>
    <source>
        <strain evidence="6">RSA 2281</strain>
    </source>
</reference>
<dbReference type="GO" id="GO:0005524">
    <property type="term" value="F:ATP binding"/>
    <property type="evidence" value="ECO:0007669"/>
    <property type="project" value="UniProtKB-KW"/>
</dbReference>
<evidence type="ECO:0000256" key="4">
    <source>
        <dbReference type="SAM" id="MobiDB-lite"/>
    </source>
</evidence>
<proteinExistence type="predicted"/>
<sequence length="337" mass="38602">MVGTFSTVEKQELEKRLVAVKKYKKHHGQLVQRHYQRELWALRTLGLESETLARNNRVIYLLDAESTHGAHYLTFPYYEHTLLEFVEERNQPFALKVIHQVAQGLDFLHSKGIIHCDLSPSNILVDEANQHLVLADFGCAHLDSSSTSTYPDANFNSMEEIGTRYYKAPEHLFGYRVYQPATDVWSLGTIFCHLLLGHPIFDGQSDLEQIGILVRALGAPSAKVKSEEMSVYPDFDKLVFFGDSQQQRTGDDEDNEFTDDEENDHYDNDDDNDEEDSNNEQPDIAKMPNAKPFGLGTILHESLIEPSDQTLIRRMLTWSLKERITVKEILKLVHPPE</sequence>
<dbReference type="InterPro" id="IPR050117">
    <property type="entry name" value="MAPK"/>
</dbReference>
<dbReference type="PROSITE" id="PS50011">
    <property type="entry name" value="PROTEIN_KINASE_DOM"/>
    <property type="match status" value="1"/>
</dbReference>
<dbReference type="PANTHER" id="PTHR24055">
    <property type="entry name" value="MITOGEN-ACTIVATED PROTEIN KINASE"/>
    <property type="match status" value="1"/>
</dbReference>
<keyword evidence="6" id="KW-0418">Kinase</keyword>
<keyword evidence="6" id="KW-0808">Transferase</keyword>
<evidence type="ECO:0000256" key="2">
    <source>
        <dbReference type="ARBA" id="ARBA00022741"/>
    </source>
</evidence>
<evidence type="ECO:0000313" key="6">
    <source>
        <dbReference type="EMBL" id="KAI9275556.1"/>
    </source>
</evidence>
<keyword evidence="1" id="KW-0723">Serine/threonine-protein kinase</keyword>
<dbReference type="PROSITE" id="PS00109">
    <property type="entry name" value="PROTEIN_KINASE_TYR"/>
    <property type="match status" value="1"/>
</dbReference>
<keyword evidence="3" id="KW-0067">ATP-binding</keyword>
<dbReference type="InterPro" id="IPR011009">
    <property type="entry name" value="Kinase-like_dom_sf"/>
</dbReference>
<feature type="compositionally biased region" description="Acidic residues" evidence="4">
    <location>
        <begin position="251"/>
        <end position="278"/>
    </location>
</feature>
<dbReference type="Proteomes" id="UP001209540">
    <property type="component" value="Unassembled WGS sequence"/>
</dbReference>